<organism evidence="1 2">
    <name type="scientific">Proteus alimentorum</name>
    <dbReference type="NCBI Taxonomy" id="1973495"/>
    <lineage>
        <taxon>Bacteria</taxon>
        <taxon>Pseudomonadati</taxon>
        <taxon>Pseudomonadota</taxon>
        <taxon>Gammaproteobacteria</taxon>
        <taxon>Enterobacterales</taxon>
        <taxon>Morganellaceae</taxon>
        <taxon>Proteus</taxon>
    </lineage>
</organism>
<dbReference type="InterPro" id="IPR016024">
    <property type="entry name" value="ARM-type_fold"/>
</dbReference>
<proteinExistence type="predicted"/>
<gene>
    <name evidence="1" type="ORF">I4902_18325</name>
</gene>
<dbReference type="EMBL" id="JADSJP010000060">
    <property type="protein sequence ID" value="MBG2881206.1"/>
    <property type="molecule type" value="Genomic_DNA"/>
</dbReference>
<reference evidence="1 2" key="1">
    <citation type="submission" date="2020-11" db="EMBL/GenBank/DDBJ databases">
        <title>Enhanced detection system for hospital associated transmission using whole genome sequencing surveillance.</title>
        <authorList>
            <person name="Harrison L.H."/>
            <person name="Van Tyne D."/>
            <person name="Marsh J.W."/>
            <person name="Griffith M.P."/>
            <person name="Snyder D.J."/>
            <person name="Cooper V.S."/>
            <person name="Mustapha M."/>
        </authorList>
    </citation>
    <scope>NUCLEOTIDE SEQUENCE [LARGE SCALE GENOMIC DNA]</scope>
    <source>
        <strain evidence="1 2">PR00075</strain>
    </source>
</reference>
<protein>
    <recommendedName>
        <fullName evidence="3">HEAT repeat domain-containing protein</fullName>
    </recommendedName>
</protein>
<comment type="caution">
    <text evidence="1">The sequence shown here is derived from an EMBL/GenBank/DDBJ whole genome shotgun (WGS) entry which is preliminary data.</text>
</comment>
<dbReference type="SUPFAM" id="SSF48371">
    <property type="entry name" value="ARM repeat"/>
    <property type="match status" value="1"/>
</dbReference>
<accession>A0ABS0IZP3</accession>
<dbReference type="Proteomes" id="UP000614721">
    <property type="component" value="Unassembled WGS sequence"/>
</dbReference>
<keyword evidence="2" id="KW-1185">Reference proteome</keyword>
<name>A0ABS0IZP3_9GAMM</name>
<evidence type="ECO:0000313" key="2">
    <source>
        <dbReference type="Proteomes" id="UP000614721"/>
    </source>
</evidence>
<sequence>MKKNEIIKSFNLLNNNDKLKFLLDFSSTLDLDLALFFISIAMDKSEDIDVRIEAIKIVGLYKGKYDDTKIKKQLTLLILSTDEDEEIKIYSINTLSILDMNDDTLSLSQKIIIGNDYILVKEAAFSLISSHKKLPLAKNILSSMISHKIFGKSAQRELKN</sequence>
<dbReference type="RefSeq" id="WP_196568810.1">
    <property type="nucleotide sequence ID" value="NZ_JADRYY010000051.1"/>
</dbReference>
<evidence type="ECO:0000313" key="1">
    <source>
        <dbReference type="EMBL" id="MBG2881206.1"/>
    </source>
</evidence>
<evidence type="ECO:0008006" key="3">
    <source>
        <dbReference type="Google" id="ProtNLM"/>
    </source>
</evidence>